<evidence type="ECO:0000313" key="2">
    <source>
        <dbReference type="EMBL" id="MCA9385255.1"/>
    </source>
</evidence>
<keyword evidence="1" id="KW-1133">Transmembrane helix</keyword>
<proteinExistence type="predicted"/>
<dbReference type="EMBL" id="JAGQLH010000010">
    <property type="protein sequence ID" value="MCA9385255.1"/>
    <property type="molecule type" value="Genomic_DNA"/>
</dbReference>
<evidence type="ECO:0000313" key="3">
    <source>
        <dbReference type="Proteomes" id="UP000754563"/>
    </source>
</evidence>
<protein>
    <submittedName>
        <fullName evidence="2">Uncharacterized protein</fullName>
    </submittedName>
</protein>
<name>A0A955RJZ7_9BACT</name>
<evidence type="ECO:0000256" key="1">
    <source>
        <dbReference type="SAM" id="Phobius"/>
    </source>
</evidence>
<comment type="caution">
    <text evidence="2">The sequence shown here is derived from an EMBL/GenBank/DDBJ whole genome shotgun (WGS) entry which is preliminary data.</text>
</comment>
<keyword evidence="1" id="KW-0812">Transmembrane</keyword>
<accession>A0A955RJZ7</accession>
<organism evidence="2 3">
    <name type="scientific">Candidatus Dojkabacteria bacterium</name>
    <dbReference type="NCBI Taxonomy" id="2099670"/>
    <lineage>
        <taxon>Bacteria</taxon>
        <taxon>Candidatus Dojkabacteria</taxon>
    </lineage>
</organism>
<reference evidence="2" key="1">
    <citation type="submission" date="2020-04" db="EMBL/GenBank/DDBJ databases">
        <authorList>
            <person name="Zhang T."/>
        </authorList>
    </citation>
    <scope>NUCLEOTIDE SEQUENCE</scope>
    <source>
        <strain evidence="2">HKST-UBA11</strain>
    </source>
</reference>
<dbReference type="AlphaFoldDB" id="A0A955RJZ7"/>
<reference evidence="2" key="2">
    <citation type="journal article" date="2021" name="Microbiome">
        <title>Successional dynamics and alternative stable states in a saline activated sludge microbial community over 9 years.</title>
        <authorList>
            <person name="Wang Y."/>
            <person name="Ye J."/>
            <person name="Ju F."/>
            <person name="Liu L."/>
            <person name="Boyd J.A."/>
            <person name="Deng Y."/>
            <person name="Parks D.H."/>
            <person name="Jiang X."/>
            <person name="Yin X."/>
            <person name="Woodcroft B.J."/>
            <person name="Tyson G.W."/>
            <person name="Hugenholtz P."/>
            <person name="Polz M.F."/>
            <person name="Zhang T."/>
        </authorList>
    </citation>
    <scope>NUCLEOTIDE SEQUENCE</scope>
    <source>
        <strain evidence="2">HKST-UBA11</strain>
    </source>
</reference>
<feature type="transmembrane region" description="Helical" evidence="1">
    <location>
        <begin position="20"/>
        <end position="40"/>
    </location>
</feature>
<dbReference type="Proteomes" id="UP000754563">
    <property type="component" value="Unassembled WGS sequence"/>
</dbReference>
<sequence length="75" mass="7944">MTTPDTDNYPPIQRVRKIGYFTSLVGIIVGSGIGAALAFSYNSGISHSPSELILPIVTLGASILYPAYTLLDLSD</sequence>
<keyword evidence="1" id="KW-0472">Membrane</keyword>
<feature type="transmembrane region" description="Helical" evidence="1">
    <location>
        <begin position="52"/>
        <end position="71"/>
    </location>
</feature>
<gene>
    <name evidence="2" type="ORF">KC717_01260</name>
</gene>